<organism evidence="15 16">
    <name type="scientific">Kosakonia arachidis</name>
    <dbReference type="NCBI Taxonomy" id="551989"/>
    <lineage>
        <taxon>Bacteria</taxon>
        <taxon>Pseudomonadati</taxon>
        <taxon>Pseudomonadota</taxon>
        <taxon>Gammaproteobacteria</taxon>
        <taxon>Enterobacterales</taxon>
        <taxon>Enterobacteriaceae</taxon>
        <taxon>Kosakonia</taxon>
    </lineage>
</organism>
<keyword evidence="4 13" id="KW-0813">Transport</keyword>
<keyword evidence="9 13" id="KW-1133">Transmembrane helix</keyword>
<evidence type="ECO:0000256" key="8">
    <source>
        <dbReference type="ARBA" id="ARBA00022927"/>
    </source>
</evidence>
<keyword evidence="6 13" id="KW-0812">Transmembrane</keyword>
<proteinExistence type="inferred from homology"/>
<evidence type="ECO:0000256" key="2">
    <source>
        <dbReference type="ARBA" id="ARBA00010690"/>
    </source>
</evidence>
<keyword evidence="8 13" id="KW-0653">Protein transport</keyword>
<sequence>MSEASDEDKTEDPTPQRRQKAREEGQIPRSKELTSLLMLLAGWSLIFISGENTAGQLAQLLHDGLVFDRLLISDTTSMLHKSSGLLSLMLNALLPPLLGLFFVAIASCALIGGLHFSTKSLKFDITRLSPVSGFKRLFSFQVLSELAKSLMKAALVGCACGLYFFTNKSQFIRLVNESLSDSLSDSHLLISHCLLVVISALVPMVGYDVFYQLMRNIKKLRMSRQEIRDEFKQSEGDPHVKGRIRQMRRSLAQRHMMLDVPKADVIVNNPTHYSVAISWKEGKMAAPTVLAKGAGEIALRIREMGLQHKVPMLEAAPLARALYRHCEIGDPIPSELYGVVAEVLAWVYRLKHWRKSGGKIPNKPENLSVPPALDFTHESQE</sequence>
<keyword evidence="11 13" id="KW-1006">Bacterial flagellum protein export</keyword>
<keyword evidence="16" id="KW-1185">Reference proteome</keyword>
<keyword evidence="5 13" id="KW-1003">Cell membrane</keyword>
<protein>
    <recommendedName>
        <fullName evidence="3 13">Flagellar biosynthetic protein FlhB</fullName>
    </recommendedName>
</protein>
<evidence type="ECO:0000256" key="7">
    <source>
        <dbReference type="ARBA" id="ARBA00022795"/>
    </source>
</evidence>
<dbReference type="PANTHER" id="PTHR30531">
    <property type="entry name" value="FLAGELLAR BIOSYNTHETIC PROTEIN FLHB"/>
    <property type="match status" value="1"/>
</dbReference>
<dbReference type="Gene3D" id="3.40.1690.10">
    <property type="entry name" value="secretion proteins EscU"/>
    <property type="match status" value="1"/>
</dbReference>
<feature type="compositionally biased region" description="Basic and acidic residues" evidence="14">
    <location>
        <begin position="11"/>
        <end position="26"/>
    </location>
</feature>
<keyword evidence="15" id="KW-0966">Cell projection</keyword>
<feature type="transmembrane region" description="Helical" evidence="13">
    <location>
        <begin position="93"/>
        <end position="116"/>
    </location>
</feature>
<evidence type="ECO:0000256" key="11">
    <source>
        <dbReference type="ARBA" id="ARBA00023225"/>
    </source>
</evidence>
<comment type="function">
    <text evidence="12 13">Required for formation of the rod structure in the basal body of the flagellar apparatus. Together with FliI and FliH, may constitute the export apparatus of flagellin.</text>
</comment>
<evidence type="ECO:0000256" key="3">
    <source>
        <dbReference type="ARBA" id="ARBA00021622"/>
    </source>
</evidence>
<dbReference type="SUPFAM" id="SSF160544">
    <property type="entry name" value="EscU C-terminal domain-like"/>
    <property type="match status" value="1"/>
</dbReference>
<evidence type="ECO:0000256" key="4">
    <source>
        <dbReference type="ARBA" id="ARBA00022448"/>
    </source>
</evidence>
<dbReference type="GO" id="GO:0009306">
    <property type="term" value="P:protein secretion"/>
    <property type="evidence" value="ECO:0007669"/>
    <property type="project" value="InterPro"/>
</dbReference>
<evidence type="ECO:0000313" key="15">
    <source>
        <dbReference type="EMBL" id="SFU20165.1"/>
    </source>
</evidence>
<comment type="caution">
    <text evidence="13">Lacks conserved residue(s) required for the propagation of feature annotation.</text>
</comment>
<evidence type="ECO:0000256" key="5">
    <source>
        <dbReference type="ARBA" id="ARBA00022475"/>
    </source>
</evidence>
<comment type="similarity">
    <text evidence="2 13">Belongs to the type III secretion exporter family.</text>
</comment>
<evidence type="ECO:0000256" key="13">
    <source>
        <dbReference type="RuleBase" id="RU364091"/>
    </source>
</evidence>
<feature type="region of interest" description="Disordered" evidence="14">
    <location>
        <begin position="1"/>
        <end position="26"/>
    </location>
</feature>
<comment type="subcellular location">
    <subcellularLocation>
        <location evidence="1">Cell membrane</location>
        <topology evidence="1">Multi-pass membrane protein</topology>
    </subcellularLocation>
</comment>
<dbReference type="EMBL" id="FPAU01000012">
    <property type="protein sequence ID" value="SFU20165.1"/>
    <property type="molecule type" value="Genomic_DNA"/>
</dbReference>
<dbReference type="InterPro" id="IPR029025">
    <property type="entry name" value="T3SS_substrate_exporter_C"/>
</dbReference>
<dbReference type="FunFam" id="3.40.1690.10:FF:000001">
    <property type="entry name" value="Flagellar biosynthetic protein FlhB"/>
    <property type="match status" value="1"/>
</dbReference>
<feature type="transmembrane region" description="Helical" evidence="13">
    <location>
        <begin position="186"/>
        <end position="211"/>
    </location>
</feature>
<feature type="compositionally biased region" description="Acidic residues" evidence="14">
    <location>
        <begin position="1"/>
        <end position="10"/>
    </location>
</feature>
<evidence type="ECO:0000256" key="1">
    <source>
        <dbReference type="ARBA" id="ARBA00004651"/>
    </source>
</evidence>
<evidence type="ECO:0000256" key="12">
    <source>
        <dbReference type="ARBA" id="ARBA00025078"/>
    </source>
</evidence>
<evidence type="ECO:0000256" key="9">
    <source>
        <dbReference type="ARBA" id="ARBA00022989"/>
    </source>
</evidence>
<accession>A0A1I7E8F6</accession>
<evidence type="ECO:0000313" key="16">
    <source>
        <dbReference type="Proteomes" id="UP000199187"/>
    </source>
</evidence>
<dbReference type="OrthoDB" id="9807950at2"/>
<dbReference type="InterPro" id="IPR006135">
    <property type="entry name" value="T3SS_substrate_exporter"/>
</dbReference>
<keyword evidence="15" id="KW-0282">Flagellum</keyword>
<dbReference type="AlphaFoldDB" id="A0A1I7E8F6"/>
<keyword evidence="7 13" id="KW-1005">Bacterial flagellum biogenesis</keyword>
<dbReference type="PRINTS" id="PR00950">
    <property type="entry name" value="TYPE3IMSPROT"/>
</dbReference>
<keyword evidence="10 13" id="KW-0472">Membrane</keyword>
<dbReference type="Gene3D" id="6.10.250.2080">
    <property type="match status" value="1"/>
</dbReference>
<dbReference type="Proteomes" id="UP000199187">
    <property type="component" value="Unassembled WGS sequence"/>
</dbReference>
<dbReference type="GO" id="GO:0005886">
    <property type="term" value="C:plasma membrane"/>
    <property type="evidence" value="ECO:0007669"/>
    <property type="project" value="UniProtKB-SubCell"/>
</dbReference>
<gene>
    <name evidence="13" type="primary">flhB</name>
    <name evidence="15" type="ORF">SAMN05192562_11222</name>
</gene>
<dbReference type="NCBIfam" id="TIGR00328">
    <property type="entry name" value="flhB"/>
    <property type="match status" value="1"/>
</dbReference>
<keyword evidence="15" id="KW-0969">Cilium</keyword>
<dbReference type="InterPro" id="IPR006136">
    <property type="entry name" value="FlhB"/>
</dbReference>
<reference evidence="16" key="1">
    <citation type="submission" date="2016-10" db="EMBL/GenBank/DDBJ databases">
        <authorList>
            <person name="Varghese N."/>
            <person name="Submissions S."/>
        </authorList>
    </citation>
    <scope>NUCLEOTIDE SEQUENCE [LARGE SCALE GENOMIC DNA]</scope>
    <source>
        <strain evidence="16">Ah-143</strain>
    </source>
</reference>
<dbReference type="RefSeq" id="WP_090126797.1">
    <property type="nucleotide sequence ID" value="NZ_CP045300.1"/>
</dbReference>
<evidence type="ECO:0000256" key="6">
    <source>
        <dbReference type="ARBA" id="ARBA00022692"/>
    </source>
</evidence>
<dbReference type="GO" id="GO:0044780">
    <property type="term" value="P:bacterial-type flagellum assembly"/>
    <property type="evidence" value="ECO:0007669"/>
    <property type="project" value="InterPro"/>
</dbReference>
<name>A0A1I7E8F6_9ENTR</name>
<dbReference type="Pfam" id="PF01312">
    <property type="entry name" value="Bac_export_2"/>
    <property type="match status" value="1"/>
</dbReference>
<dbReference type="PANTHER" id="PTHR30531:SF12">
    <property type="entry name" value="FLAGELLAR BIOSYNTHETIC PROTEIN FLHB"/>
    <property type="match status" value="1"/>
</dbReference>
<evidence type="ECO:0000256" key="14">
    <source>
        <dbReference type="SAM" id="MobiDB-lite"/>
    </source>
</evidence>
<feature type="region of interest" description="Disordered" evidence="14">
    <location>
        <begin position="359"/>
        <end position="381"/>
    </location>
</feature>
<evidence type="ECO:0000256" key="10">
    <source>
        <dbReference type="ARBA" id="ARBA00023136"/>
    </source>
</evidence>